<dbReference type="EMBL" id="BARU01020380">
    <property type="protein sequence ID" value="GAH48703.1"/>
    <property type="molecule type" value="Genomic_DNA"/>
</dbReference>
<organism evidence="1">
    <name type="scientific">marine sediment metagenome</name>
    <dbReference type="NCBI Taxonomy" id="412755"/>
    <lineage>
        <taxon>unclassified sequences</taxon>
        <taxon>metagenomes</taxon>
        <taxon>ecological metagenomes</taxon>
    </lineage>
</organism>
<evidence type="ECO:0000313" key="1">
    <source>
        <dbReference type="EMBL" id="GAH48703.1"/>
    </source>
</evidence>
<accession>X1HTT6</accession>
<comment type="caution">
    <text evidence="1">The sequence shown here is derived from an EMBL/GenBank/DDBJ whole genome shotgun (WGS) entry which is preliminary data.</text>
</comment>
<protein>
    <submittedName>
        <fullName evidence="1">Uncharacterized protein</fullName>
    </submittedName>
</protein>
<dbReference type="AlphaFoldDB" id="X1HTT6"/>
<gene>
    <name evidence="1" type="ORF">S03H2_33487</name>
</gene>
<proteinExistence type="predicted"/>
<reference evidence="1" key="1">
    <citation type="journal article" date="2014" name="Front. Microbiol.">
        <title>High frequency of phylogenetically diverse reductive dehalogenase-homologous genes in deep subseafloor sedimentary metagenomes.</title>
        <authorList>
            <person name="Kawai M."/>
            <person name="Futagami T."/>
            <person name="Toyoda A."/>
            <person name="Takaki Y."/>
            <person name="Nishi S."/>
            <person name="Hori S."/>
            <person name="Arai W."/>
            <person name="Tsubouchi T."/>
            <person name="Morono Y."/>
            <person name="Uchiyama I."/>
            <person name="Ito T."/>
            <person name="Fujiyama A."/>
            <person name="Inagaki F."/>
            <person name="Takami H."/>
        </authorList>
    </citation>
    <scope>NUCLEOTIDE SEQUENCE</scope>
    <source>
        <strain evidence="1">Expedition CK06-06</strain>
    </source>
</reference>
<name>X1HTT6_9ZZZZ</name>
<sequence length="52" mass="6122">MKRGKYCPVCTNIWDSDRREAQGLPELETCPECPQVVLLRVTDWDENGKWVR</sequence>